<dbReference type="PANTHER" id="PTHR43625:SF77">
    <property type="entry name" value="ALDO-KETO REDUCTASE"/>
    <property type="match status" value="1"/>
</dbReference>
<evidence type="ECO:0000313" key="3">
    <source>
        <dbReference type="EMBL" id="GAA4710448.1"/>
    </source>
</evidence>
<dbReference type="InterPro" id="IPR020471">
    <property type="entry name" value="AKR"/>
</dbReference>
<organism evidence="3 4">
    <name type="scientific">Promicromonospora umidemergens</name>
    <dbReference type="NCBI Taxonomy" id="629679"/>
    <lineage>
        <taxon>Bacteria</taxon>
        <taxon>Bacillati</taxon>
        <taxon>Actinomycetota</taxon>
        <taxon>Actinomycetes</taxon>
        <taxon>Micrococcales</taxon>
        <taxon>Promicromonosporaceae</taxon>
        <taxon>Promicromonospora</taxon>
    </lineage>
</organism>
<gene>
    <name evidence="3" type="ORF">GCM10023198_36530</name>
</gene>
<accession>A0ABP8XPQ4</accession>
<dbReference type="InterPro" id="IPR036812">
    <property type="entry name" value="NAD(P)_OxRdtase_dom_sf"/>
</dbReference>
<dbReference type="Pfam" id="PF00248">
    <property type="entry name" value="Aldo_ket_red"/>
    <property type="match status" value="1"/>
</dbReference>
<comment type="caution">
    <text evidence="3">The sequence shown here is derived from an EMBL/GenBank/DDBJ whole genome shotgun (WGS) entry which is preliminary data.</text>
</comment>
<evidence type="ECO:0000259" key="2">
    <source>
        <dbReference type="Pfam" id="PF00248"/>
    </source>
</evidence>
<keyword evidence="1" id="KW-0560">Oxidoreductase</keyword>
<protein>
    <submittedName>
        <fullName evidence="3">Aldo/keto reductase</fullName>
    </submittedName>
</protein>
<dbReference type="InterPro" id="IPR023210">
    <property type="entry name" value="NADP_OxRdtase_dom"/>
</dbReference>
<evidence type="ECO:0000256" key="1">
    <source>
        <dbReference type="ARBA" id="ARBA00023002"/>
    </source>
</evidence>
<sequence>MWTSENVPAQGLGLMRLTDEWWGDADRDPGLLVAAAVEVGVTLLDTAEMYGNEEIVGKAVAAHRDQITLCSKFGVYWGPSGRFDDWHVRTDPATVRSAIEGTLRRLDVDIVDLYYLHHRGEDTPIEETVAAMAELRQAGKIGALGLSNVTIEDVRRAHAVHPIAAVQQEWSLGERGVESMLPVLAELGIVLVAHSPLGHGSLAQPRESPLVHALGEVAVDYEVTPSQVALAWVHTRGSRSGQAVVPLPGTTRVAHLLGNVAAAELVLSDTDLDRLEAAAT</sequence>
<proteinExistence type="predicted"/>
<evidence type="ECO:0000313" key="4">
    <source>
        <dbReference type="Proteomes" id="UP001500843"/>
    </source>
</evidence>
<dbReference type="InterPro" id="IPR050791">
    <property type="entry name" value="Aldo-Keto_reductase"/>
</dbReference>
<reference evidence="4" key="1">
    <citation type="journal article" date="2019" name="Int. J. Syst. Evol. Microbiol.">
        <title>The Global Catalogue of Microorganisms (GCM) 10K type strain sequencing project: providing services to taxonomists for standard genome sequencing and annotation.</title>
        <authorList>
            <consortium name="The Broad Institute Genomics Platform"/>
            <consortium name="The Broad Institute Genome Sequencing Center for Infectious Disease"/>
            <person name="Wu L."/>
            <person name="Ma J."/>
        </authorList>
    </citation>
    <scope>NUCLEOTIDE SEQUENCE [LARGE SCALE GENOMIC DNA]</scope>
    <source>
        <strain evidence="4">JCM 17975</strain>
    </source>
</reference>
<feature type="domain" description="NADP-dependent oxidoreductase" evidence="2">
    <location>
        <begin position="11"/>
        <end position="278"/>
    </location>
</feature>
<dbReference type="Proteomes" id="UP001500843">
    <property type="component" value="Unassembled WGS sequence"/>
</dbReference>
<dbReference type="PANTHER" id="PTHR43625">
    <property type="entry name" value="AFLATOXIN B1 ALDEHYDE REDUCTASE"/>
    <property type="match status" value="1"/>
</dbReference>
<dbReference type="SUPFAM" id="SSF51430">
    <property type="entry name" value="NAD(P)-linked oxidoreductase"/>
    <property type="match status" value="1"/>
</dbReference>
<dbReference type="Gene3D" id="3.20.20.100">
    <property type="entry name" value="NADP-dependent oxidoreductase domain"/>
    <property type="match status" value="1"/>
</dbReference>
<dbReference type="EMBL" id="BAABHM010000016">
    <property type="protein sequence ID" value="GAA4710448.1"/>
    <property type="molecule type" value="Genomic_DNA"/>
</dbReference>
<dbReference type="PRINTS" id="PR00069">
    <property type="entry name" value="ALDKETRDTASE"/>
</dbReference>
<keyword evidence="4" id="KW-1185">Reference proteome</keyword>
<name>A0ABP8XPQ4_9MICO</name>